<organism evidence="12 13">
    <name type="scientific">Luteimonas gilva</name>
    <dbReference type="NCBI Taxonomy" id="2572684"/>
    <lineage>
        <taxon>Bacteria</taxon>
        <taxon>Pseudomonadati</taxon>
        <taxon>Pseudomonadota</taxon>
        <taxon>Gammaproteobacteria</taxon>
        <taxon>Lysobacterales</taxon>
        <taxon>Lysobacteraceae</taxon>
        <taxon>Luteimonas</taxon>
    </lineage>
</organism>
<feature type="domain" description="General secretion pathway GspH" evidence="11">
    <location>
        <begin position="43"/>
        <end position="161"/>
    </location>
</feature>
<evidence type="ECO:0000256" key="9">
    <source>
        <dbReference type="ARBA" id="ARBA00025772"/>
    </source>
</evidence>
<evidence type="ECO:0000256" key="8">
    <source>
        <dbReference type="ARBA" id="ARBA00023136"/>
    </source>
</evidence>
<evidence type="ECO:0000256" key="6">
    <source>
        <dbReference type="ARBA" id="ARBA00022692"/>
    </source>
</evidence>
<keyword evidence="6" id="KW-0812">Transmembrane</keyword>
<dbReference type="NCBIfam" id="TIGR02532">
    <property type="entry name" value="IV_pilin_GFxxxE"/>
    <property type="match status" value="1"/>
</dbReference>
<dbReference type="InterPro" id="IPR022346">
    <property type="entry name" value="T2SS_GspH"/>
</dbReference>
<keyword evidence="5" id="KW-0997">Cell inner membrane</keyword>
<evidence type="ECO:0000259" key="11">
    <source>
        <dbReference type="Pfam" id="PF12019"/>
    </source>
</evidence>
<keyword evidence="4" id="KW-0488">Methylation</keyword>
<dbReference type="Proteomes" id="UP000308707">
    <property type="component" value="Unassembled WGS sequence"/>
</dbReference>
<protein>
    <recommendedName>
        <fullName evidence="2">Type II secretion system protein H</fullName>
    </recommendedName>
    <alternativeName>
        <fullName evidence="10">General secretion pathway protein H</fullName>
    </alternativeName>
</protein>
<keyword evidence="3" id="KW-1003">Cell membrane</keyword>
<evidence type="ECO:0000256" key="1">
    <source>
        <dbReference type="ARBA" id="ARBA00004377"/>
    </source>
</evidence>
<dbReference type="GO" id="GO:0005886">
    <property type="term" value="C:plasma membrane"/>
    <property type="evidence" value="ECO:0007669"/>
    <property type="project" value="UniProtKB-SubCell"/>
</dbReference>
<dbReference type="OrthoDB" id="2313614at2"/>
<evidence type="ECO:0000256" key="3">
    <source>
        <dbReference type="ARBA" id="ARBA00022475"/>
    </source>
</evidence>
<evidence type="ECO:0000256" key="2">
    <source>
        <dbReference type="ARBA" id="ARBA00021549"/>
    </source>
</evidence>
<keyword evidence="13" id="KW-1185">Reference proteome</keyword>
<reference evidence="12 13" key="1">
    <citation type="submission" date="2019-04" db="EMBL/GenBank/DDBJ databases">
        <title>Reference strain of H23.</title>
        <authorList>
            <person name="Luo X."/>
        </authorList>
    </citation>
    <scope>NUCLEOTIDE SEQUENCE [LARGE SCALE GENOMIC DNA]</scope>
    <source>
        <strain evidence="12 13">H23</strain>
    </source>
</reference>
<keyword evidence="8" id="KW-0472">Membrane</keyword>
<dbReference type="RefSeq" id="WP_137267447.1">
    <property type="nucleotide sequence ID" value="NZ_SZUA01000002.1"/>
</dbReference>
<dbReference type="InterPro" id="IPR045584">
    <property type="entry name" value="Pilin-like"/>
</dbReference>
<dbReference type="GO" id="GO:0015628">
    <property type="term" value="P:protein secretion by the type II secretion system"/>
    <property type="evidence" value="ECO:0007669"/>
    <property type="project" value="InterPro"/>
</dbReference>
<comment type="subcellular location">
    <subcellularLocation>
        <location evidence="1">Cell inner membrane</location>
        <topology evidence="1">Single-pass membrane protein</topology>
    </subcellularLocation>
</comment>
<evidence type="ECO:0000313" key="13">
    <source>
        <dbReference type="Proteomes" id="UP000308707"/>
    </source>
</evidence>
<dbReference type="EMBL" id="SZUA01000002">
    <property type="protein sequence ID" value="TKR31015.1"/>
    <property type="molecule type" value="Genomic_DNA"/>
</dbReference>
<sequence length="179" mass="19251">MRCGQRGFNLVETVVALSILAILTALALPSFKGTLERTRTATALNRLTATLSSARSTALMRRQAVSVCPSQEGLTCRKDGIWEDGWIVFVDDKKTGQPASSSDILRVAEPLSASLILRATPGRPRARFQPNGQSTGSTLTLSLCLRNGHRPLGQVILNNWGRARTVRDPAQDPTCAAAP</sequence>
<accession>A0A4U5JP03</accession>
<gene>
    <name evidence="12" type="ORF">FCE95_13090</name>
</gene>
<dbReference type="InterPro" id="IPR012902">
    <property type="entry name" value="N_methyl_site"/>
</dbReference>
<dbReference type="SUPFAM" id="SSF54523">
    <property type="entry name" value="Pili subunits"/>
    <property type="match status" value="1"/>
</dbReference>
<dbReference type="Pfam" id="PF07963">
    <property type="entry name" value="N_methyl"/>
    <property type="match status" value="1"/>
</dbReference>
<comment type="similarity">
    <text evidence="9">Belongs to the GSP H family.</text>
</comment>
<evidence type="ECO:0000256" key="5">
    <source>
        <dbReference type="ARBA" id="ARBA00022519"/>
    </source>
</evidence>
<dbReference type="Pfam" id="PF12019">
    <property type="entry name" value="GspH"/>
    <property type="match status" value="1"/>
</dbReference>
<dbReference type="Gene3D" id="3.55.40.10">
    <property type="entry name" value="minor pseudopilin epsh domain"/>
    <property type="match status" value="1"/>
</dbReference>
<evidence type="ECO:0000256" key="4">
    <source>
        <dbReference type="ARBA" id="ARBA00022481"/>
    </source>
</evidence>
<name>A0A4U5JP03_9GAMM</name>
<dbReference type="AlphaFoldDB" id="A0A4U5JP03"/>
<evidence type="ECO:0000256" key="10">
    <source>
        <dbReference type="ARBA" id="ARBA00030775"/>
    </source>
</evidence>
<keyword evidence="7" id="KW-1133">Transmembrane helix</keyword>
<evidence type="ECO:0000256" key="7">
    <source>
        <dbReference type="ARBA" id="ARBA00022989"/>
    </source>
</evidence>
<proteinExistence type="inferred from homology"/>
<dbReference type="GO" id="GO:0015627">
    <property type="term" value="C:type II protein secretion system complex"/>
    <property type="evidence" value="ECO:0007669"/>
    <property type="project" value="InterPro"/>
</dbReference>
<comment type="caution">
    <text evidence="12">The sequence shown here is derived from an EMBL/GenBank/DDBJ whole genome shotgun (WGS) entry which is preliminary data.</text>
</comment>
<evidence type="ECO:0000313" key="12">
    <source>
        <dbReference type="EMBL" id="TKR31015.1"/>
    </source>
</evidence>